<dbReference type="SMART" id="SM01158">
    <property type="entry name" value="DUF1741"/>
    <property type="match status" value="1"/>
</dbReference>
<sequence>MRRLLNFITPAISKAGEHAVLHPTRSAYYLAFERILSGETGEAFWTVFFGIPVDGSAIASLMGAIPDSQLHSKKASLNDLFSHCVGGLASSFNQPSYMNSIQTLVLGMQQLFRKHLVNFSFDCINYLCGMEEADGFFGRLFTAIQTVLLSDEPSSTKLWGMHALLLIATATENIHQNSMLEFLLTHDLFPAVMRAAESGEQPLTTHAYGLLVVLSSYQRYEIANLYVHHIAHAEDARLFQAVAAFCNGTFAAFVRSQTPRLLLSQGPRPPIPIPLDLHVALNIFYQFVYTCPPFVEWLGGTAQSSVDRDPNGVEFWTNSPEPPVALLRRFLMMLSILLQEDFREFRVACLAKVALLGLLSLCESSRGIRLLLEPDTGQPVECLRKEAGGRLTVTAFSGPGSLAVAGCFLVGQFMGHHLRKGMPELDLYRKGATIIHRLLVQAHRTQTVLRAPLDWAALWEALLKTLRFVATAEERAQGAAPPDPFPASAPSPPPASASSTLLTLLNKLEQHQARLGVDGMFEDPLPISHRGSRTCPEIRFFEASLGPTHRTIPTTRQGGNPGGGLQLCAQLLDVLDIFLVFGEHFLPEPALLDTLFYEIIRAADAITTLVRLAESFRVGALSRALVNPQAIIQHFLPRVEQWRRDKGRTGPSPSQIVAILHEGYKTLTLRFHGNYEGRGGELYIENPREVTFFQHLIRTQAAEIRTALQGHLDALVARAGHALAASAPGTGSRPPLGNPSVPASPLSQFSPTPAMQHQLPGTGFLPSIWTSRRVRCFQDPPRGQADEKCHLMCQDQDQRQPRVARRPQTLILRKRCQHPGALLSPHPLPRRGVLLPRRFRVPLDHLSRIPSLPEHFLLRTTENKRCRSQVLFHQT</sequence>
<feature type="region of interest" description="Disordered" evidence="5">
    <location>
        <begin position="726"/>
        <end position="761"/>
    </location>
</feature>
<dbReference type="InterPro" id="IPR039868">
    <property type="entry name" value="ARMD3-like"/>
</dbReference>
<evidence type="ECO:0000259" key="6">
    <source>
        <dbReference type="SMART" id="SM01158"/>
    </source>
</evidence>
<gene>
    <name evidence="7" type="ORF">PAPYR_3094</name>
</gene>
<evidence type="ECO:0000256" key="3">
    <source>
        <dbReference type="ARBA" id="ARBA00022989"/>
    </source>
</evidence>
<dbReference type="Pfam" id="PF08427">
    <property type="entry name" value="ARMH3_C"/>
    <property type="match status" value="2"/>
</dbReference>
<evidence type="ECO:0000256" key="1">
    <source>
        <dbReference type="ARBA" id="ARBA00004370"/>
    </source>
</evidence>
<comment type="subcellular location">
    <subcellularLocation>
        <location evidence="1">Membrane</location>
    </subcellularLocation>
</comment>
<dbReference type="InterPro" id="IPR013636">
    <property type="entry name" value="ARMH3_C"/>
</dbReference>
<keyword evidence="8" id="KW-1185">Reference proteome</keyword>
<proteinExistence type="predicted"/>
<protein>
    <submittedName>
        <fullName evidence="7">UPF0668 protein C10orf76</fullName>
    </submittedName>
</protein>
<name>A0ABQ8UQV7_9EUKA</name>
<comment type="caution">
    <text evidence="7">The sequence shown here is derived from an EMBL/GenBank/DDBJ whole genome shotgun (WGS) entry which is preliminary data.</text>
</comment>
<dbReference type="EMBL" id="JAPMOS010000011">
    <property type="protein sequence ID" value="KAJ4460836.1"/>
    <property type="molecule type" value="Genomic_DNA"/>
</dbReference>
<reference evidence="7" key="1">
    <citation type="journal article" date="2022" name="bioRxiv">
        <title>Genomics of Preaxostyla Flagellates Illuminates Evolutionary Transitions and the Path Towards Mitochondrial Loss.</title>
        <authorList>
            <person name="Novak L.V.F."/>
            <person name="Treitli S.C."/>
            <person name="Pyrih J."/>
            <person name="Halakuc P."/>
            <person name="Pipaliya S.V."/>
            <person name="Vacek V."/>
            <person name="Brzon O."/>
            <person name="Soukal P."/>
            <person name="Eme L."/>
            <person name="Dacks J.B."/>
            <person name="Karnkowska A."/>
            <person name="Elias M."/>
            <person name="Hampl V."/>
        </authorList>
    </citation>
    <scope>NUCLEOTIDE SEQUENCE</scope>
    <source>
        <strain evidence="7">RCP-MX</strain>
    </source>
</reference>
<evidence type="ECO:0000256" key="2">
    <source>
        <dbReference type="ARBA" id="ARBA00022692"/>
    </source>
</evidence>
<evidence type="ECO:0000256" key="4">
    <source>
        <dbReference type="ARBA" id="ARBA00023136"/>
    </source>
</evidence>
<dbReference type="Proteomes" id="UP001141327">
    <property type="component" value="Unassembled WGS sequence"/>
</dbReference>
<accession>A0ABQ8UQV7</accession>
<evidence type="ECO:0000256" key="5">
    <source>
        <dbReference type="SAM" id="MobiDB-lite"/>
    </source>
</evidence>
<keyword evidence="2" id="KW-0812">Transmembrane</keyword>
<feature type="compositionally biased region" description="Pro residues" evidence="5">
    <location>
        <begin position="481"/>
        <end position="495"/>
    </location>
</feature>
<organism evidence="7 8">
    <name type="scientific">Paratrimastix pyriformis</name>
    <dbReference type="NCBI Taxonomy" id="342808"/>
    <lineage>
        <taxon>Eukaryota</taxon>
        <taxon>Metamonada</taxon>
        <taxon>Preaxostyla</taxon>
        <taxon>Paratrimastigidae</taxon>
        <taxon>Paratrimastix</taxon>
    </lineage>
</organism>
<feature type="compositionally biased region" description="Polar residues" evidence="5">
    <location>
        <begin position="745"/>
        <end position="755"/>
    </location>
</feature>
<keyword evidence="3" id="KW-1133">Transmembrane helix</keyword>
<dbReference type="PANTHER" id="PTHR13608:SF3">
    <property type="entry name" value="ARMADILLO-LIKE HELICAL DOMAIN-CONTAINING PROTEIN 3"/>
    <property type="match status" value="1"/>
</dbReference>
<dbReference type="PANTHER" id="PTHR13608">
    <property type="entry name" value="ARMADILLO-LIKE HELICAL DOMAIN-CONTAINING PROTEIN 3"/>
    <property type="match status" value="1"/>
</dbReference>
<evidence type="ECO:0000313" key="8">
    <source>
        <dbReference type="Proteomes" id="UP001141327"/>
    </source>
</evidence>
<evidence type="ECO:0000313" key="7">
    <source>
        <dbReference type="EMBL" id="KAJ4460836.1"/>
    </source>
</evidence>
<feature type="domain" description="Armadillo-like helical" evidence="6">
    <location>
        <begin position="399"/>
        <end position="708"/>
    </location>
</feature>
<feature type="region of interest" description="Disordered" evidence="5">
    <location>
        <begin position="474"/>
        <end position="498"/>
    </location>
</feature>
<keyword evidence="4" id="KW-0472">Membrane</keyword>